<keyword evidence="2" id="KW-0812">Transmembrane</keyword>
<feature type="region of interest" description="Disordered" evidence="1">
    <location>
        <begin position="315"/>
        <end position="367"/>
    </location>
</feature>
<evidence type="ECO:0000256" key="1">
    <source>
        <dbReference type="SAM" id="MobiDB-lite"/>
    </source>
</evidence>
<feature type="signal peptide" evidence="3">
    <location>
        <begin position="1"/>
        <end position="23"/>
    </location>
</feature>
<protein>
    <recommendedName>
        <fullName evidence="6">Mid2 domain-containing protein</fullName>
    </recommendedName>
</protein>
<keyword evidence="2" id="KW-1133">Transmembrane helix</keyword>
<dbReference type="Proteomes" id="UP000053989">
    <property type="component" value="Unassembled WGS sequence"/>
</dbReference>
<keyword evidence="2" id="KW-0472">Membrane</keyword>
<feature type="chain" id="PRO_5002163743" description="Mid2 domain-containing protein" evidence="3">
    <location>
        <begin position="24"/>
        <end position="367"/>
    </location>
</feature>
<accession>A0A0C3E4B1</accession>
<evidence type="ECO:0000313" key="4">
    <source>
        <dbReference type="EMBL" id="KIM67615.1"/>
    </source>
</evidence>
<feature type="region of interest" description="Disordered" evidence="1">
    <location>
        <begin position="41"/>
        <end position="115"/>
    </location>
</feature>
<proteinExistence type="predicted"/>
<evidence type="ECO:0008006" key="6">
    <source>
        <dbReference type="Google" id="ProtNLM"/>
    </source>
</evidence>
<dbReference type="AlphaFoldDB" id="A0A0C3E4B1"/>
<evidence type="ECO:0000256" key="3">
    <source>
        <dbReference type="SAM" id="SignalP"/>
    </source>
</evidence>
<keyword evidence="5" id="KW-1185">Reference proteome</keyword>
<evidence type="ECO:0000256" key="2">
    <source>
        <dbReference type="SAM" id="Phobius"/>
    </source>
</evidence>
<sequence>MRRLVKSSLLFFVSPYFLSSAFASQPGLLDVHRPRDHQLRAILGPDPQSSSSASAVETTADHTTAAASTTAAQSPTQQTTTAQPTSTTSSSTSSAAPTTNAPATTSPASKTLVGTTATNSDGQVITSYVTVSASTASSTSSSLAPPNSSSDSGVGTGTIIGLSVAGGVAVVAIISFFIWKFTRKRFSDFDDNEAIKWPELNTHDRDIHALPTNSTGRAGFGAEHESDLNLARAPSPVGAYAQSVGTSSIGTGQDPYAVPPLPHLNPNQPYHDDPGAYGDSGYYDPYRGPVPNTLGDGMSDHGVEAIPMTQMARTRSPGPQLAYDMQGRASPGPQAGFGYGGIDDRARSPNPAGTRSPAPHAPYGYGQ</sequence>
<dbReference type="STRING" id="1036808.A0A0C3E4B1"/>
<organism evidence="4 5">
    <name type="scientific">Scleroderma citrinum Foug A</name>
    <dbReference type="NCBI Taxonomy" id="1036808"/>
    <lineage>
        <taxon>Eukaryota</taxon>
        <taxon>Fungi</taxon>
        <taxon>Dikarya</taxon>
        <taxon>Basidiomycota</taxon>
        <taxon>Agaricomycotina</taxon>
        <taxon>Agaricomycetes</taxon>
        <taxon>Agaricomycetidae</taxon>
        <taxon>Boletales</taxon>
        <taxon>Sclerodermatineae</taxon>
        <taxon>Sclerodermataceae</taxon>
        <taxon>Scleroderma</taxon>
    </lineage>
</organism>
<reference evidence="5" key="2">
    <citation type="submission" date="2015-01" db="EMBL/GenBank/DDBJ databases">
        <title>Evolutionary Origins and Diversification of the Mycorrhizal Mutualists.</title>
        <authorList>
            <consortium name="DOE Joint Genome Institute"/>
            <consortium name="Mycorrhizal Genomics Consortium"/>
            <person name="Kohler A."/>
            <person name="Kuo A."/>
            <person name="Nagy L.G."/>
            <person name="Floudas D."/>
            <person name="Copeland A."/>
            <person name="Barry K.W."/>
            <person name="Cichocki N."/>
            <person name="Veneault-Fourrey C."/>
            <person name="LaButti K."/>
            <person name="Lindquist E.A."/>
            <person name="Lipzen A."/>
            <person name="Lundell T."/>
            <person name="Morin E."/>
            <person name="Murat C."/>
            <person name="Riley R."/>
            <person name="Ohm R."/>
            <person name="Sun H."/>
            <person name="Tunlid A."/>
            <person name="Henrissat B."/>
            <person name="Grigoriev I.V."/>
            <person name="Hibbett D.S."/>
            <person name="Martin F."/>
        </authorList>
    </citation>
    <scope>NUCLEOTIDE SEQUENCE [LARGE SCALE GENOMIC DNA]</scope>
    <source>
        <strain evidence="5">Foug A</strain>
    </source>
</reference>
<feature type="compositionally biased region" description="Low complexity" evidence="1">
    <location>
        <begin position="61"/>
        <end position="109"/>
    </location>
</feature>
<dbReference type="HOGENOM" id="CLU_053387_0_0_1"/>
<dbReference type="OrthoDB" id="2576541at2759"/>
<dbReference type="InParanoid" id="A0A0C3E4B1"/>
<feature type="transmembrane region" description="Helical" evidence="2">
    <location>
        <begin position="159"/>
        <end position="179"/>
    </location>
</feature>
<reference evidence="4 5" key="1">
    <citation type="submission" date="2014-04" db="EMBL/GenBank/DDBJ databases">
        <authorList>
            <consortium name="DOE Joint Genome Institute"/>
            <person name="Kuo A."/>
            <person name="Kohler A."/>
            <person name="Nagy L.G."/>
            <person name="Floudas D."/>
            <person name="Copeland A."/>
            <person name="Barry K.W."/>
            <person name="Cichocki N."/>
            <person name="Veneault-Fourrey C."/>
            <person name="LaButti K."/>
            <person name="Lindquist E.A."/>
            <person name="Lipzen A."/>
            <person name="Lundell T."/>
            <person name="Morin E."/>
            <person name="Murat C."/>
            <person name="Sun H."/>
            <person name="Tunlid A."/>
            <person name="Henrissat B."/>
            <person name="Grigoriev I.V."/>
            <person name="Hibbett D.S."/>
            <person name="Martin F."/>
            <person name="Nordberg H.P."/>
            <person name="Cantor M.N."/>
            <person name="Hua S.X."/>
        </authorList>
    </citation>
    <scope>NUCLEOTIDE SEQUENCE [LARGE SCALE GENOMIC DNA]</scope>
    <source>
        <strain evidence="4 5">Foug A</strain>
    </source>
</reference>
<evidence type="ECO:0000313" key="5">
    <source>
        <dbReference type="Proteomes" id="UP000053989"/>
    </source>
</evidence>
<gene>
    <name evidence="4" type="ORF">SCLCIDRAFT_107699</name>
</gene>
<name>A0A0C3E4B1_9AGAM</name>
<dbReference type="EMBL" id="KN822012">
    <property type="protein sequence ID" value="KIM67615.1"/>
    <property type="molecule type" value="Genomic_DNA"/>
</dbReference>
<keyword evidence="3" id="KW-0732">Signal</keyword>